<protein>
    <submittedName>
        <fullName evidence="1">Uncharacterized protein</fullName>
    </submittedName>
</protein>
<dbReference type="EMBL" id="JAXCGZ010009573">
    <property type="protein sequence ID" value="KAK7076693.1"/>
    <property type="molecule type" value="Genomic_DNA"/>
</dbReference>
<evidence type="ECO:0000313" key="1">
    <source>
        <dbReference type="EMBL" id="KAK7076693.1"/>
    </source>
</evidence>
<comment type="caution">
    <text evidence="1">The sequence shown here is derived from an EMBL/GenBank/DDBJ whole genome shotgun (WGS) entry which is preliminary data.</text>
</comment>
<proteinExistence type="predicted"/>
<dbReference type="Proteomes" id="UP001381693">
    <property type="component" value="Unassembled WGS sequence"/>
</dbReference>
<reference evidence="1 2" key="1">
    <citation type="submission" date="2023-11" db="EMBL/GenBank/DDBJ databases">
        <title>Halocaridina rubra genome assembly.</title>
        <authorList>
            <person name="Smith C."/>
        </authorList>
    </citation>
    <scope>NUCLEOTIDE SEQUENCE [LARGE SCALE GENOMIC DNA]</scope>
    <source>
        <strain evidence="1">EP-1</strain>
        <tissue evidence="1">Whole</tissue>
    </source>
</reference>
<keyword evidence="2" id="KW-1185">Reference proteome</keyword>
<accession>A0AAN8XA43</accession>
<gene>
    <name evidence="1" type="ORF">SK128_000475</name>
</gene>
<organism evidence="1 2">
    <name type="scientific">Halocaridina rubra</name>
    <name type="common">Hawaiian red shrimp</name>
    <dbReference type="NCBI Taxonomy" id="373956"/>
    <lineage>
        <taxon>Eukaryota</taxon>
        <taxon>Metazoa</taxon>
        <taxon>Ecdysozoa</taxon>
        <taxon>Arthropoda</taxon>
        <taxon>Crustacea</taxon>
        <taxon>Multicrustacea</taxon>
        <taxon>Malacostraca</taxon>
        <taxon>Eumalacostraca</taxon>
        <taxon>Eucarida</taxon>
        <taxon>Decapoda</taxon>
        <taxon>Pleocyemata</taxon>
        <taxon>Caridea</taxon>
        <taxon>Atyoidea</taxon>
        <taxon>Atyidae</taxon>
        <taxon>Halocaridina</taxon>
    </lineage>
</organism>
<evidence type="ECO:0000313" key="2">
    <source>
        <dbReference type="Proteomes" id="UP001381693"/>
    </source>
</evidence>
<sequence length="70" mass="8478">MSHHVNNFILIYMDCIVEVYSGNESPLLLERKYRVQYRCTFDLNLYPFDTQLVLKRDEEYVGRSLLRMEV</sequence>
<name>A0AAN8XA43_HALRR</name>
<dbReference type="AlphaFoldDB" id="A0AAN8XA43"/>